<evidence type="ECO:0000256" key="13">
    <source>
        <dbReference type="ARBA" id="ARBA00023306"/>
    </source>
</evidence>
<dbReference type="RefSeq" id="WP_072905567.1">
    <property type="nucleotide sequence ID" value="NZ_FRAI01000005.1"/>
</dbReference>
<feature type="active site" evidence="16">
    <location>
        <position position="291"/>
    </location>
</feature>
<evidence type="ECO:0000259" key="17">
    <source>
        <dbReference type="PROSITE" id="PS51387"/>
    </source>
</evidence>
<dbReference type="GO" id="GO:0005829">
    <property type="term" value="C:cytosol"/>
    <property type="evidence" value="ECO:0007669"/>
    <property type="project" value="TreeGrafter"/>
</dbReference>
<keyword evidence="7 16" id="KW-0285">Flavoprotein</keyword>
<keyword evidence="6 16" id="KW-0132">Cell division</keyword>
<evidence type="ECO:0000256" key="8">
    <source>
        <dbReference type="ARBA" id="ARBA00022827"/>
    </source>
</evidence>
<name>A0A1M6KUN5_9FIRM</name>
<dbReference type="InterPro" id="IPR003170">
    <property type="entry name" value="MurB"/>
</dbReference>
<keyword evidence="12 16" id="KW-0560">Oxidoreductase</keyword>
<feature type="active site" evidence="16">
    <location>
        <position position="171"/>
    </location>
</feature>
<dbReference type="GO" id="GO:0051301">
    <property type="term" value="P:cell division"/>
    <property type="evidence" value="ECO:0007669"/>
    <property type="project" value="UniProtKB-KW"/>
</dbReference>
<gene>
    <name evidence="16" type="primary">murB</name>
    <name evidence="18" type="ORF">SAMN02745227_00258</name>
</gene>
<dbReference type="InterPro" id="IPR016167">
    <property type="entry name" value="FAD-bd_PCMH_sub1"/>
</dbReference>
<dbReference type="EC" id="1.3.1.98" evidence="16"/>
<evidence type="ECO:0000256" key="3">
    <source>
        <dbReference type="ARBA" id="ARBA00004496"/>
    </source>
</evidence>
<feature type="domain" description="FAD-binding PCMH-type" evidence="17">
    <location>
        <begin position="26"/>
        <end position="192"/>
    </location>
</feature>
<dbReference type="HAMAP" id="MF_00037">
    <property type="entry name" value="MurB"/>
    <property type="match status" value="1"/>
</dbReference>
<dbReference type="UniPathway" id="UPA00219"/>
<comment type="similarity">
    <text evidence="16">Belongs to the MurB family.</text>
</comment>
<keyword evidence="13 16" id="KW-0131">Cell cycle</keyword>
<dbReference type="InterPro" id="IPR036318">
    <property type="entry name" value="FAD-bd_PCMH-like_sf"/>
</dbReference>
<dbReference type="PROSITE" id="PS51387">
    <property type="entry name" value="FAD_PCMH"/>
    <property type="match status" value="1"/>
</dbReference>
<dbReference type="SUPFAM" id="SSF56176">
    <property type="entry name" value="FAD-binding/transporter-associated domain-like"/>
    <property type="match status" value="1"/>
</dbReference>
<evidence type="ECO:0000256" key="1">
    <source>
        <dbReference type="ARBA" id="ARBA00001974"/>
    </source>
</evidence>
<dbReference type="AlphaFoldDB" id="A0A1M6KUN5"/>
<dbReference type="GO" id="GO:0009252">
    <property type="term" value="P:peptidoglycan biosynthetic process"/>
    <property type="evidence" value="ECO:0007669"/>
    <property type="project" value="UniProtKB-UniRule"/>
</dbReference>
<evidence type="ECO:0000256" key="4">
    <source>
        <dbReference type="ARBA" id="ARBA00004752"/>
    </source>
</evidence>
<dbReference type="EMBL" id="FRAI01000005">
    <property type="protein sequence ID" value="SHJ62687.1"/>
    <property type="molecule type" value="Genomic_DNA"/>
</dbReference>
<dbReference type="InterPro" id="IPR016166">
    <property type="entry name" value="FAD-bd_PCMH"/>
</dbReference>
<comment type="catalytic activity">
    <reaction evidence="15 16">
        <text>UDP-N-acetyl-alpha-D-muramate + NADP(+) = UDP-N-acetyl-3-O-(1-carboxyvinyl)-alpha-D-glucosamine + NADPH + H(+)</text>
        <dbReference type="Rhea" id="RHEA:12248"/>
        <dbReference type="ChEBI" id="CHEBI:15378"/>
        <dbReference type="ChEBI" id="CHEBI:57783"/>
        <dbReference type="ChEBI" id="CHEBI:58349"/>
        <dbReference type="ChEBI" id="CHEBI:68483"/>
        <dbReference type="ChEBI" id="CHEBI:70757"/>
        <dbReference type="EC" id="1.3.1.98"/>
    </reaction>
</comment>
<accession>A0A1M6KUN5</accession>
<dbReference type="NCBIfam" id="NF010480">
    <property type="entry name" value="PRK13905.1"/>
    <property type="match status" value="1"/>
</dbReference>
<dbReference type="Proteomes" id="UP000243547">
    <property type="component" value="Unassembled WGS sequence"/>
</dbReference>
<keyword evidence="9 16" id="KW-0521">NADP</keyword>
<dbReference type="SUPFAM" id="SSF56194">
    <property type="entry name" value="Uridine diphospho-N-Acetylenolpyruvylglucosamine reductase, MurB, C-terminal domain"/>
    <property type="match status" value="1"/>
</dbReference>
<organism evidence="18 19">
    <name type="scientific">Anaerobranca californiensis DSM 14826</name>
    <dbReference type="NCBI Taxonomy" id="1120989"/>
    <lineage>
        <taxon>Bacteria</taxon>
        <taxon>Bacillati</taxon>
        <taxon>Bacillota</taxon>
        <taxon>Clostridia</taxon>
        <taxon>Eubacteriales</taxon>
        <taxon>Proteinivoracaceae</taxon>
        <taxon>Anaerobranca</taxon>
    </lineage>
</organism>
<proteinExistence type="inferred from homology"/>
<dbReference type="GO" id="GO:0071949">
    <property type="term" value="F:FAD binding"/>
    <property type="evidence" value="ECO:0007669"/>
    <property type="project" value="InterPro"/>
</dbReference>
<dbReference type="STRING" id="1120989.SAMN02745227_00258"/>
<dbReference type="Pfam" id="PF02873">
    <property type="entry name" value="MurB_C"/>
    <property type="match status" value="1"/>
</dbReference>
<dbReference type="GO" id="GO:0008360">
    <property type="term" value="P:regulation of cell shape"/>
    <property type="evidence" value="ECO:0007669"/>
    <property type="project" value="UniProtKB-KW"/>
</dbReference>
<evidence type="ECO:0000313" key="18">
    <source>
        <dbReference type="EMBL" id="SHJ62687.1"/>
    </source>
</evidence>
<dbReference type="InterPro" id="IPR036635">
    <property type="entry name" value="MurB_C_sf"/>
</dbReference>
<dbReference type="Gene3D" id="3.90.78.10">
    <property type="entry name" value="UDP-N-acetylenolpyruvoylglucosamine reductase, C-terminal domain"/>
    <property type="match status" value="1"/>
</dbReference>
<evidence type="ECO:0000256" key="11">
    <source>
        <dbReference type="ARBA" id="ARBA00022984"/>
    </source>
</evidence>
<comment type="cofactor">
    <cofactor evidence="1 16">
        <name>FAD</name>
        <dbReference type="ChEBI" id="CHEBI:57692"/>
    </cofactor>
</comment>
<dbReference type="Gene3D" id="3.30.43.10">
    <property type="entry name" value="Uridine Diphospho-n-acetylenolpyruvylglucosamine Reductase, domain 2"/>
    <property type="match status" value="1"/>
</dbReference>
<evidence type="ECO:0000256" key="14">
    <source>
        <dbReference type="ARBA" id="ARBA00023316"/>
    </source>
</evidence>
<dbReference type="Gene3D" id="3.30.465.10">
    <property type="match status" value="1"/>
</dbReference>
<evidence type="ECO:0000256" key="16">
    <source>
        <dbReference type="HAMAP-Rule" id="MF_00037"/>
    </source>
</evidence>
<evidence type="ECO:0000313" key="19">
    <source>
        <dbReference type="Proteomes" id="UP000243547"/>
    </source>
</evidence>
<dbReference type="PANTHER" id="PTHR21071:SF4">
    <property type="entry name" value="UDP-N-ACETYLENOLPYRUVOYLGLUCOSAMINE REDUCTASE"/>
    <property type="match status" value="1"/>
</dbReference>
<evidence type="ECO:0000256" key="15">
    <source>
        <dbReference type="ARBA" id="ARBA00048914"/>
    </source>
</evidence>
<dbReference type="PANTHER" id="PTHR21071">
    <property type="entry name" value="UDP-N-ACETYLENOLPYRUVOYLGLUCOSAMINE REDUCTASE"/>
    <property type="match status" value="1"/>
</dbReference>
<comment type="pathway">
    <text evidence="4 16">Cell wall biogenesis; peptidoglycan biosynthesis.</text>
</comment>
<dbReference type="InterPro" id="IPR011601">
    <property type="entry name" value="MurB_C"/>
</dbReference>
<protein>
    <recommendedName>
        <fullName evidence="16">UDP-N-acetylenolpyruvoylglucosamine reductase</fullName>
        <ecNumber evidence="16">1.3.1.98</ecNumber>
    </recommendedName>
    <alternativeName>
        <fullName evidence="16">UDP-N-acetylmuramate dehydrogenase</fullName>
    </alternativeName>
</protein>
<dbReference type="InterPro" id="IPR006094">
    <property type="entry name" value="Oxid_FAD_bind_N"/>
</dbReference>
<dbReference type="InterPro" id="IPR016169">
    <property type="entry name" value="FAD-bd_PCMH_sub2"/>
</dbReference>
<dbReference type="OrthoDB" id="9804753at2"/>
<comment type="subcellular location">
    <subcellularLocation>
        <location evidence="3 16">Cytoplasm</location>
    </subcellularLocation>
</comment>
<keyword evidence="8 16" id="KW-0274">FAD</keyword>
<evidence type="ECO:0000256" key="9">
    <source>
        <dbReference type="ARBA" id="ARBA00022857"/>
    </source>
</evidence>
<keyword evidence="5 16" id="KW-0963">Cytoplasm</keyword>
<sequence length="304" mass="33449">MLEELLKITENVKIAEPLSKHTTIKIGGNGDFLVIAQNSQEIVKLVTLAKERNQPLLIIGNGSNLLVSDEGIRGIVIKILNNKSTVSVDNQSITVFSGIMLSKLILWAVRNGYSGIEKLIGIPGTLGGAVVMNAGAMGREIGELVQWVEVLDMDNLQIYKLNKDELSFSYRKSSLQRKNLVVLEVNLLLGQENPELLQQRVKETLKIRKVNQRINYPNAGSIFKNPPNFSAGKLIEQVGLKGYRIGDAQISTKHGNFIVNLGKAKAVEVMELINLGRKEVFTNFGIKLEPEVKIVGGGLNLEEV</sequence>
<dbReference type="GO" id="GO:0071555">
    <property type="term" value="P:cell wall organization"/>
    <property type="evidence" value="ECO:0007669"/>
    <property type="project" value="UniProtKB-KW"/>
</dbReference>
<dbReference type="GO" id="GO:0008762">
    <property type="term" value="F:UDP-N-acetylmuramate dehydrogenase activity"/>
    <property type="evidence" value="ECO:0007669"/>
    <property type="project" value="UniProtKB-UniRule"/>
</dbReference>
<keyword evidence="14 16" id="KW-0961">Cell wall biogenesis/degradation</keyword>
<feature type="active site" description="Proton donor" evidence="16">
    <location>
        <position position="221"/>
    </location>
</feature>
<evidence type="ECO:0000256" key="10">
    <source>
        <dbReference type="ARBA" id="ARBA00022960"/>
    </source>
</evidence>
<evidence type="ECO:0000256" key="6">
    <source>
        <dbReference type="ARBA" id="ARBA00022618"/>
    </source>
</evidence>
<evidence type="ECO:0000256" key="5">
    <source>
        <dbReference type="ARBA" id="ARBA00022490"/>
    </source>
</evidence>
<evidence type="ECO:0000256" key="12">
    <source>
        <dbReference type="ARBA" id="ARBA00023002"/>
    </source>
</evidence>
<evidence type="ECO:0000256" key="7">
    <source>
        <dbReference type="ARBA" id="ARBA00022630"/>
    </source>
</evidence>
<comment type="function">
    <text evidence="2 16">Cell wall formation.</text>
</comment>
<reference evidence="19" key="1">
    <citation type="submission" date="2016-11" db="EMBL/GenBank/DDBJ databases">
        <authorList>
            <person name="Varghese N."/>
            <person name="Submissions S."/>
        </authorList>
    </citation>
    <scope>NUCLEOTIDE SEQUENCE [LARGE SCALE GENOMIC DNA]</scope>
    <source>
        <strain evidence="19">DSM 14826</strain>
    </source>
</reference>
<evidence type="ECO:0000256" key="2">
    <source>
        <dbReference type="ARBA" id="ARBA00003921"/>
    </source>
</evidence>
<dbReference type="NCBIfam" id="TIGR00179">
    <property type="entry name" value="murB"/>
    <property type="match status" value="1"/>
</dbReference>
<keyword evidence="11 16" id="KW-0573">Peptidoglycan synthesis</keyword>
<keyword evidence="19" id="KW-1185">Reference proteome</keyword>
<keyword evidence="10 16" id="KW-0133">Cell shape</keyword>
<dbReference type="Pfam" id="PF01565">
    <property type="entry name" value="FAD_binding_4"/>
    <property type="match status" value="1"/>
</dbReference>